<dbReference type="AlphaFoldDB" id="A0A132B2R6"/>
<dbReference type="Proteomes" id="UP000070700">
    <property type="component" value="Unassembled WGS sequence"/>
</dbReference>
<dbReference type="OrthoDB" id="3562926at2759"/>
<organism evidence="2 3">
    <name type="scientific">Mollisia scopiformis</name>
    <name type="common">Conifer needle endophyte fungus</name>
    <name type="synonym">Phialocephala scopiformis</name>
    <dbReference type="NCBI Taxonomy" id="149040"/>
    <lineage>
        <taxon>Eukaryota</taxon>
        <taxon>Fungi</taxon>
        <taxon>Dikarya</taxon>
        <taxon>Ascomycota</taxon>
        <taxon>Pezizomycotina</taxon>
        <taxon>Leotiomycetes</taxon>
        <taxon>Helotiales</taxon>
        <taxon>Mollisiaceae</taxon>
        <taxon>Mollisia</taxon>
    </lineage>
</organism>
<evidence type="ECO:0000313" key="2">
    <source>
        <dbReference type="EMBL" id="KUJ06543.1"/>
    </source>
</evidence>
<sequence length="172" mass="18024">MQLINFFPLLIVPFTIASPLSLTFRNSANETTDHHFTLSKRDDPFRVDAFKGSKPTGDPVEIQNAKAGQVINLALDCGTIVVTSHTADVTTCNFMLPSTLPAGTFTGAPAAGHFTLQVPGSCSGAVTQVSAANICTVCGDIGEIPNLIDCHGKEDGKDNVNVCVSGTTLVEC</sequence>
<dbReference type="RefSeq" id="XP_018060898.1">
    <property type="nucleotide sequence ID" value="XM_018213759.1"/>
</dbReference>
<feature type="signal peptide" evidence="1">
    <location>
        <begin position="1"/>
        <end position="17"/>
    </location>
</feature>
<dbReference type="KEGG" id="psco:LY89DRAFT_678629"/>
<protein>
    <submittedName>
        <fullName evidence="2">Uncharacterized protein</fullName>
    </submittedName>
</protein>
<dbReference type="InParanoid" id="A0A132B2R6"/>
<dbReference type="GeneID" id="28823485"/>
<proteinExistence type="predicted"/>
<dbReference type="EMBL" id="KQ947445">
    <property type="protein sequence ID" value="KUJ06543.1"/>
    <property type="molecule type" value="Genomic_DNA"/>
</dbReference>
<evidence type="ECO:0000313" key="3">
    <source>
        <dbReference type="Proteomes" id="UP000070700"/>
    </source>
</evidence>
<gene>
    <name evidence="2" type="ORF">LY89DRAFT_678629</name>
</gene>
<evidence type="ECO:0000256" key="1">
    <source>
        <dbReference type="SAM" id="SignalP"/>
    </source>
</evidence>
<keyword evidence="1" id="KW-0732">Signal</keyword>
<reference evidence="2 3" key="1">
    <citation type="submission" date="2015-10" db="EMBL/GenBank/DDBJ databases">
        <title>Full genome of DAOMC 229536 Phialocephala scopiformis, a fungal endophyte of spruce producing the potent anti-insectan compound rugulosin.</title>
        <authorList>
            <consortium name="DOE Joint Genome Institute"/>
            <person name="Walker A.K."/>
            <person name="Frasz S.L."/>
            <person name="Seifert K.A."/>
            <person name="Miller J.D."/>
            <person name="Mondo S.J."/>
            <person name="Labutti K."/>
            <person name="Lipzen A."/>
            <person name="Dockter R."/>
            <person name="Kennedy M."/>
            <person name="Grigoriev I.V."/>
            <person name="Spatafora J.W."/>
        </authorList>
    </citation>
    <scope>NUCLEOTIDE SEQUENCE [LARGE SCALE GENOMIC DNA]</scope>
    <source>
        <strain evidence="2 3">CBS 120377</strain>
    </source>
</reference>
<keyword evidence="3" id="KW-1185">Reference proteome</keyword>
<feature type="chain" id="PRO_5007287797" evidence="1">
    <location>
        <begin position="18"/>
        <end position="172"/>
    </location>
</feature>
<accession>A0A132B2R6</accession>
<name>A0A132B2R6_MOLSC</name>